<reference evidence="2" key="1">
    <citation type="submission" date="2020-04" db="EMBL/GenBank/DDBJ databases">
        <authorList>
            <person name="Zhang T."/>
        </authorList>
    </citation>
    <scope>NUCLEOTIDE SEQUENCE</scope>
    <source>
        <strain evidence="2">HKST-UBA12</strain>
    </source>
</reference>
<protein>
    <submittedName>
        <fullName evidence="2">Uncharacterized protein</fullName>
    </submittedName>
</protein>
<evidence type="ECO:0000313" key="2">
    <source>
        <dbReference type="EMBL" id="MCA9379464.1"/>
    </source>
</evidence>
<sequence>MMKKKNKYLQILAVIAMAILPLFAVKAYLSPEIPTTGIWWVVYLLGAVYTLGAMVFMFRLSLGTIIKDMPGMSASQRKRSVPLLVGTFVLGIIHLIWSYGILQSIIGWLS</sequence>
<feature type="transmembrane region" description="Helical" evidence="1">
    <location>
        <begin position="37"/>
        <end position="60"/>
    </location>
</feature>
<keyword evidence="1" id="KW-0812">Transmembrane</keyword>
<evidence type="ECO:0000256" key="1">
    <source>
        <dbReference type="SAM" id="Phobius"/>
    </source>
</evidence>
<accession>A0A955I7Z3</accession>
<name>A0A955I7Z3_9BACT</name>
<comment type="caution">
    <text evidence="2">The sequence shown here is derived from an EMBL/GenBank/DDBJ whole genome shotgun (WGS) entry which is preliminary data.</text>
</comment>
<organism evidence="2 3">
    <name type="scientific">Candidatus Dojkabacteria bacterium</name>
    <dbReference type="NCBI Taxonomy" id="2099670"/>
    <lineage>
        <taxon>Bacteria</taxon>
        <taxon>Candidatus Dojkabacteria</taxon>
    </lineage>
</organism>
<keyword evidence="1" id="KW-0472">Membrane</keyword>
<dbReference type="EMBL" id="JAGQLI010000194">
    <property type="protein sequence ID" value="MCA9379464.1"/>
    <property type="molecule type" value="Genomic_DNA"/>
</dbReference>
<gene>
    <name evidence="2" type="ORF">KC640_03480</name>
</gene>
<proteinExistence type="predicted"/>
<feature type="transmembrane region" description="Helical" evidence="1">
    <location>
        <begin position="81"/>
        <end position="102"/>
    </location>
</feature>
<dbReference type="AlphaFoldDB" id="A0A955I7Z3"/>
<reference evidence="2" key="2">
    <citation type="journal article" date="2021" name="Microbiome">
        <title>Successional dynamics and alternative stable states in a saline activated sludge microbial community over 9 years.</title>
        <authorList>
            <person name="Wang Y."/>
            <person name="Ye J."/>
            <person name="Ju F."/>
            <person name="Liu L."/>
            <person name="Boyd J.A."/>
            <person name="Deng Y."/>
            <person name="Parks D.H."/>
            <person name="Jiang X."/>
            <person name="Yin X."/>
            <person name="Woodcroft B.J."/>
            <person name="Tyson G.W."/>
            <person name="Hugenholtz P."/>
            <person name="Polz M.F."/>
            <person name="Zhang T."/>
        </authorList>
    </citation>
    <scope>NUCLEOTIDE SEQUENCE</scope>
    <source>
        <strain evidence="2">HKST-UBA12</strain>
    </source>
</reference>
<dbReference type="Proteomes" id="UP000760819">
    <property type="component" value="Unassembled WGS sequence"/>
</dbReference>
<evidence type="ECO:0000313" key="3">
    <source>
        <dbReference type="Proteomes" id="UP000760819"/>
    </source>
</evidence>
<keyword evidence="1" id="KW-1133">Transmembrane helix</keyword>